<reference evidence="5" key="1">
    <citation type="submission" date="2019-04" db="EMBL/GenBank/DDBJ databases">
        <title>Sequencing of skin fungus with MAO and IRED activity.</title>
        <authorList>
            <person name="Marsaioli A.J."/>
            <person name="Bonatto J.M.C."/>
            <person name="Reis Junior O."/>
        </authorList>
    </citation>
    <scope>NUCLEOTIDE SEQUENCE</scope>
    <source>
        <strain evidence="5">30M1</strain>
    </source>
</reference>
<dbReference type="Proteomes" id="UP000801428">
    <property type="component" value="Unassembled WGS sequence"/>
</dbReference>
<dbReference type="AlphaFoldDB" id="A0A9P4T807"/>
<evidence type="ECO:0000313" key="5">
    <source>
        <dbReference type="EMBL" id="KAF2997295.1"/>
    </source>
</evidence>
<keyword evidence="3" id="KW-0472">Membrane</keyword>
<dbReference type="InterPro" id="IPR051938">
    <property type="entry name" value="Apopto_cytoskel_mod"/>
</dbReference>
<sequence length="296" mass="32610">MGNASPPFFLRSATRAPLWTCQSCRAHARVLPVRAPRFFHATAPRLSDSTPNHYETLQVAPTADAKEIKRQFYALSKKNHPDHNKDDPTASTRFVAISEAYHTLSVPEKRAQYDAHLHQVERRSGWGRGGGGGGGGAHPRGSHSSASYAGSRPATGLNKKRGTFRGPPPSFYNSGGYGSHGAKRAEYAHRDPNPNSGETGPGNYGEEGGYGPGQQRQGQEVPHFDNMRHQQSHEQVHEHILKGRRRSRLYRRDEEYARGGSHLARFLIVSGIIGSIGAFVKVFEDQGDKKQRKAVT</sequence>
<dbReference type="InterPro" id="IPR036869">
    <property type="entry name" value="J_dom_sf"/>
</dbReference>
<keyword evidence="3" id="KW-1133">Transmembrane helix</keyword>
<dbReference type="SUPFAM" id="SSF46565">
    <property type="entry name" value="Chaperone J-domain"/>
    <property type="match status" value="1"/>
</dbReference>
<dbReference type="InterPro" id="IPR001623">
    <property type="entry name" value="DnaJ_domain"/>
</dbReference>
<protein>
    <recommendedName>
        <fullName evidence="4">J domain-containing protein</fullName>
    </recommendedName>
</protein>
<dbReference type="OrthoDB" id="10250354at2759"/>
<evidence type="ECO:0000313" key="6">
    <source>
        <dbReference type="Proteomes" id="UP000801428"/>
    </source>
</evidence>
<evidence type="ECO:0000256" key="2">
    <source>
        <dbReference type="SAM" id="MobiDB-lite"/>
    </source>
</evidence>
<accession>A0A9P4T807</accession>
<feature type="region of interest" description="Disordered" evidence="2">
    <location>
        <begin position="123"/>
        <end position="220"/>
    </location>
</feature>
<organism evidence="5 6">
    <name type="scientific">Curvularia kusanoi</name>
    <name type="common">Cochliobolus kusanoi</name>
    <dbReference type="NCBI Taxonomy" id="90978"/>
    <lineage>
        <taxon>Eukaryota</taxon>
        <taxon>Fungi</taxon>
        <taxon>Dikarya</taxon>
        <taxon>Ascomycota</taxon>
        <taxon>Pezizomycotina</taxon>
        <taxon>Dothideomycetes</taxon>
        <taxon>Pleosporomycetidae</taxon>
        <taxon>Pleosporales</taxon>
        <taxon>Pleosporineae</taxon>
        <taxon>Pleosporaceae</taxon>
        <taxon>Curvularia</taxon>
    </lineage>
</organism>
<dbReference type="Pfam" id="PF00226">
    <property type="entry name" value="DnaJ"/>
    <property type="match status" value="1"/>
</dbReference>
<evidence type="ECO:0000259" key="4">
    <source>
        <dbReference type="PROSITE" id="PS50076"/>
    </source>
</evidence>
<feature type="domain" description="J" evidence="4">
    <location>
        <begin position="52"/>
        <end position="117"/>
    </location>
</feature>
<feature type="compositionally biased region" description="Basic and acidic residues" evidence="2">
    <location>
        <begin position="183"/>
        <end position="192"/>
    </location>
</feature>
<evidence type="ECO:0000256" key="3">
    <source>
        <dbReference type="SAM" id="Phobius"/>
    </source>
</evidence>
<feature type="compositionally biased region" description="Gly residues" evidence="2">
    <location>
        <begin position="199"/>
        <end position="212"/>
    </location>
</feature>
<proteinExistence type="predicted"/>
<comment type="caution">
    <text evidence="5">The sequence shown here is derived from an EMBL/GenBank/DDBJ whole genome shotgun (WGS) entry which is preliminary data.</text>
</comment>
<feature type="transmembrane region" description="Helical" evidence="3">
    <location>
        <begin position="263"/>
        <end position="283"/>
    </location>
</feature>
<keyword evidence="3" id="KW-0812">Transmembrane</keyword>
<dbReference type="Gene3D" id="1.10.287.110">
    <property type="entry name" value="DnaJ domain"/>
    <property type="match status" value="1"/>
</dbReference>
<dbReference type="SMART" id="SM00271">
    <property type="entry name" value="DnaJ"/>
    <property type="match status" value="1"/>
</dbReference>
<name>A0A9P4T807_CURKU</name>
<dbReference type="EMBL" id="SWKU01000023">
    <property type="protein sequence ID" value="KAF2997295.1"/>
    <property type="molecule type" value="Genomic_DNA"/>
</dbReference>
<gene>
    <name evidence="5" type="ORF">E8E13_000888</name>
</gene>
<dbReference type="PROSITE" id="PS50076">
    <property type="entry name" value="DNAJ_2"/>
    <property type="match status" value="1"/>
</dbReference>
<dbReference type="PRINTS" id="PR00625">
    <property type="entry name" value="JDOMAIN"/>
</dbReference>
<evidence type="ECO:0000256" key="1">
    <source>
        <dbReference type="ARBA" id="ARBA00023186"/>
    </source>
</evidence>
<dbReference type="PANTHER" id="PTHR44145">
    <property type="entry name" value="DNAJ HOMOLOG SUBFAMILY A MEMBER 3, MITOCHONDRIAL"/>
    <property type="match status" value="1"/>
</dbReference>
<dbReference type="PANTHER" id="PTHR44145:SF3">
    <property type="entry name" value="DNAJ HOMOLOG SUBFAMILY A MEMBER 3, MITOCHONDRIAL"/>
    <property type="match status" value="1"/>
</dbReference>
<keyword evidence="1" id="KW-0143">Chaperone</keyword>
<dbReference type="CDD" id="cd06257">
    <property type="entry name" value="DnaJ"/>
    <property type="match status" value="1"/>
</dbReference>
<keyword evidence="6" id="KW-1185">Reference proteome</keyword>
<feature type="compositionally biased region" description="Gly residues" evidence="2">
    <location>
        <begin position="126"/>
        <end position="138"/>
    </location>
</feature>